<dbReference type="Gene3D" id="3.90.1530.10">
    <property type="entry name" value="Conserved hypothetical protein from pyrococcus furiosus pfu- 392566-001, ParB domain"/>
    <property type="match status" value="1"/>
</dbReference>
<dbReference type="AlphaFoldDB" id="A0A2R8BD68"/>
<accession>A0A2R8BD68</accession>
<name>A0A2R8BD68_9RHOB</name>
<dbReference type="PANTHER" id="PTHR33375">
    <property type="entry name" value="CHROMOSOME-PARTITIONING PROTEIN PARB-RELATED"/>
    <property type="match status" value="1"/>
</dbReference>
<reference evidence="2 3" key="1">
    <citation type="submission" date="2018-03" db="EMBL/GenBank/DDBJ databases">
        <authorList>
            <person name="Keele B.F."/>
        </authorList>
    </citation>
    <scope>NUCLEOTIDE SEQUENCE [LARGE SCALE GENOMIC DNA]</scope>
    <source>
        <strain evidence="2 3">CECT 8599</strain>
    </source>
</reference>
<dbReference type="InterPro" id="IPR036086">
    <property type="entry name" value="ParB/Sulfiredoxin_sf"/>
</dbReference>
<dbReference type="PANTHER" id="PTHR33375:SF1">
    <property type="entry name" value="CHROMOSOME-PARTITIONING PROTEIN PARB-RELATED"/>
    <property type="match status" value="1"/>
</dbReference>
<evidence type="ECO:0000313" key="3">
    <source>
        <dbReference type="Proteomes" id="UP000244880"/>
    </source>
</evidence>
<sequence length="292" mass="32306">MAPAKLLATTEIDIDAIKVTDRLRPFSEASIESLMHSIEEIGLQAEIHVRKIRHRENRLFLIAGGHRIEAFRRLGRHKIACKVWDCTDDWATMAEIDDNLTHTNLVPLDEAVFLCERERVFYKIHPEKKQGIAGANARWNATDNLAVASFVTSTAAQMGQSERNVRRIVSAAKRLTNDHIEALRLAPARVTRSDLQTIAKLTSSADQDIVVKALSEGTAKSAAKALSDAKAKPGDALKSDADKKFTKLADAFARAPMAAKRRFVEEYGTQLAELMTDASEEAPTAFTTRRTA</sequence>
<dbReference type="Pfam" id="PF02195">
    <property type="entry name" value="ParB_N"/>
    <property type="match status" value="1"/>
</dbReference>
<dbReference type="SUPFAM" id="SSF110849">
    <property type="entry name" value="ParB/Sulfiredoxin"/>
    <property type="match status" value="1"/>
</dbReference>
<dbReference type="Proteomes" id="UP000244880">
    <property type="component" value="Unassembled WGS sequence"/>
</dbReference>
<organism evidence="2 3">
    <name type="scientific">Ascidiaceihabitans donghaensis</name>
    <dbReference type="NCBI Taxonomy" id="1510460"/>
    <lineage>
        <taxon>Bacteria</taxon>
        <taxon>Pseudomonadati</taxon>
        <taxon>Pseudomonadota</taxon>
        <taxon>Alphaproteobacteria</taxon>
        <taxon>Rhodobacterales</taxon>
        <taxon>Paracoccaceae</taxon>
        <taxon>Ascidiaceihabitans</taxon>
    </lineage>
</organism>
<dbReference type="GO" id="GO:0007059">
    <property type="term" value="P:chromosome segregation"/>
    <property type="evidence" value="ECO:0007669"/>
    <property type="project" value="TreeGrafter"/>
</dbReference>
<dbReference type="InterPro" id="IPR003115">
    <property type="entry name" value="ParB_N"/>
</dbReference>
<dbReference type="EMBL" id="OMOR01000001">
    <property type="protein sequence ID" value="SPH21014.1"/>
    <property type="molecule type" value="Genomic_DNA"/>
</dbReference>
<dbReference type="SMART" id="SM00470">
    <property type="entry name" value="ParB"/>
    <property type="match status" value="1"/>
</dbReference>
<dbReference type="OrthoDB" id="2053844at2"/>
<gene>
    <name evidence="2" type="primary">noc_1</name>
    <name evidence="2" type="ORF">ASD8599_01755</name>
</gene>
<dbReference type="RefSeq" id="WP_108828144.1">
    <property type="nucleotide sequence ID" value="NZ_OMOR01000001.1"/>
</dbReference>
<keyword evidence="3" id="KW-1185">Reference proteome</keyword>
<evidence type="ECO:0000259" key="1">
    <source>
        <dbReference type="SMART" id="SM00470"/>
    </source>
</evidence>
<dbReference type="GO" id="GO:0005694">
    <property type="term" value="C:chromosome"/>
    <property type="evidence" value="ECO:0007669"/>
    <property type="project" value="TreeGrafter"/>
</dbReference>
<dbReference type="InterPro" id="IPR050336">
    <property type="entry name" value="Chromosome_partition/occlusion"/>
</dbReference>
<protein>
    <submittedName>
        <fullName evidence="2">Nucleoid occlusion protein</fullName>
    </submittedName>
</protein>
<proteinExistence type="predicted"/>
<feature type="domain" description="ParB-like N-terminal" evidence="1">
    <location>
        <begin position="10"/>
        <end position="100"/>
    </location>
</feature>
<evidence type="ECO:0000313" key="2">
    <source>
        <dbReference type="EMBL" id="SPH21014.1"/>
    </source>
</evidence>